<dbReference type="Pfam" id="PF17109">
    <property type="entry name" value="Goodbye"/>
    <property type="match status" value="1"/>
</dbReference>
<keyword evidence="2" id="KW-0040">ANK repeat</keyword>
<dbReference type="InterPro" id="IPR031350">
    <property type="entry name" value="Goodbye_dom"/>
</dbReference>
<dbReference type="PANTHER" id="PTHR10039:SF16">
    <property type="entry name" value="GPI INOSITOL-DEACYLASE"/>
    <property type="match status" value="1"/>
</dbReference>
<protein>
    <recommendedName>
        <fullName evidence="7">NACHT domain-containing protein</fullName>
    </recommendedName>
</protein>
<feature type="domain" description="Nephrocystin 3-like N-terminal" evidence="4">
    <location>
        <begin position="292"/>
        <end position="412"/>
    </location>
</feature>
<accession>A0AAD4LXW3</accession>
<sequence length="857" mass="95582">MSQQFPSAPSSDIQSLFKSTLDDYEKRTGINLVHHQLTVNLNSCGTADSIISAIRNHIQTLNNFRVEDGAPVIKWLKRIVRHLNTLSTNGVLGREGTLLFPLENAILAAFGVLLSAIDDTQVSTNYEMLIDLFRSVESFLKRLTTCIKIPPTTAANKVVVKILLELLSTLALAIQQVKEGSLGKLGERLLGESDVETVLQNLGQVGQQGTRTAAAQTLEIIHGLVQNMKTLIDDGKASTDDIQYALVIVQRLASDIIDKSKRDQSLKDVRTWLSPSDPSKSHNIAREVYHTGTGTWFIQGNTFTEWKNTGSLLWIHGKPGSGKTVLCSTVIEEIIRMREAGMALARLAYFYFDRKNTEKQDARALVSSLLVQLSEQSELYSDILSCLYSTHAAGSRQPGYNALLECLKDMLSPGTHLHGKTVCLHEESGHIDDINYYIDFFINSDANTRRWIEEDKKMVINKISEEADGMFLWASCRLDHLRRCLPGGIEQTLDELPEAMEVEYERMLLDIDEKKWEAAHLLFQWIAVAPRPLHVSELAEFFAFDFKPGQLPNFKAGWRPKDPEYVILSTCSSFVAIVDANESRVVQFSHFSVKQYLTSSNIARAGGRVSRHYFSVEDAQTTVAQGCLATLFQFDEHVNKSSVAKDALERLFVQIPHFAIWVWIYDVDENSGQSMTSETPPKPLATPLYYASQFGLIHTVRWLIYRFPMVIGKFAGYYGTPLIAASAKGHSDIATELILRGERPRLECSDGRTALYSASENGHLELSNPLGQALCKGHLEIAGLLLQHGARVDLQNSLGETVLHQASKGGYDPASIKMLLMYNANTRSKDASGKTPLEIARESGHEEIARLLWEHDA</sequence>
<dbReference type="PRINTS" id="PR01415">
    <property type="entry name" value="ANKYRIN"/>
</dbReference>
<dbReference type="AlphaFoldDB" id="A0AAD4LXW3"/>
<dbReference type="PANTHER" id="PTHR10039">
    <property type="entry name" value="AMELOGENIN"/>
    <property type="match status" value="1"/>
</dbReference>
<evidence type="ECO:0000256" key="2">
    <source>
        <dbReference type="PROSITE-ProRule" id="PRU00023"/>
    </source>
</evidence>
<dbReference type="Gene3D" id="3.40.50.300">
    <property type="entry name" value="P-loop containing nucleotide triphosphate hydrolases"/>
    <property type="match status" value="1"/>
</dbReference>
<evidence type="ECO:0000256" key="1">
    <source>
        <dbReference type="ARBA" id="ARBA00022737"/>
    </source>
</evidence>
<dbReference type="InterPro" id="IPR036770">
    <property type="entry name" value="Ankyrin_rpt-contain_sf"/>
</dbReference>
<dbReference type="InterPro" id="IPR027417">
    <property type="entry name" value="P-loop_NTPase"/>
</dbReference>
<feature type="repeat" description="ANK" evidence="2">
    <location>
        <begin position="832"/>
        <end position="857"/>
    </location>
</feature>
<dbReference type="EMBL" id="WTXG01000074">
    <property type="protein sequence ID" value="KAI0294475.1"/>
    <property type="molecule type" value="Genomic_DNA"/>
</dbReference>
<evidence type="ECO:0000313" key="6">
    <source>
        <dbReference type="Proteomes" id="UP001203297"/>
    </source>
</evidence>
<dbReference type="SUPFAM" id="SSF48403">
    <property type="entry name" value="Ankyrin repeat"/>
    <property type="match status" value="1"/>
</dbReference>
<dbReference type="SMART" id="SM00248">
    <property type="entry name" value="ANK"/>
    <property type="match status" value="5"/>
</dbReference>
<dbReference type="PROSITE" id="PS50297">
    <property type="entry name" value="ANK_REP_REGION"/>
    <property type="match status" value="1"/>
</dbReference>
<feature type="domain" description="Fungal STAND N-terminal Goodbye" evidence="3">
    <location>
        <begin position="18"/>
        <end position="144"/>
    </location>
</feature>
<comment type="caution">
    <text evidence="5">The sequence shown here is derived from an EMBL/GenBank/DDBJ whole genome shotgun (WGS) entry which is preliminary data.</text>
</comment>
<evidence type="ECO:0000313" key="5">
    <source>
        <dbReference type="EMBL" id="KAI0294475.1"/>
    </source>
</evidence>
<evidence type="ECO:0008006" key="7">
    <source>
        <dbReference type="Google" id="ProtNLM"/>
    </source>
</evidence>
<feature type="repeat" description="ANK" evidence="2">
    <location>
        <begin position="798"/>
        <end position="831"/>
    </location>
</feature>
<keyword evidence="6" id="KW-1185">Reference proteome</keyword>
<evidence type="ECO:0000259" key="4">
    <source>
        <dbReference type="Pfam" id="PF24883"/>
    </source>
</evidence>
<feature type="repeat" description="ANK" evidence="2">
    <location>
        <begin position="765"/>
        <end position="797"/>
    </location>
</feature>
<evidence type="ECO:0000259" key="3">
    <source>
        <dbReference type="Pfam" id="PF17109"/>
    </source>
</evidence>
<dbReference type="Pfam" id="PF12796">
    <property type="entry name" value="Ank_2"/>
    <property type="match status" value="2"/>
</dbReference>
<name>A0AAD4LXW3_9AGAM</name>
<dbReference type="PROSITE" id="PS50088">
    <property type="entry name" value="ANK_REPEAT"/>
    <property type="match status" value="3"/>
</dbReference>
<dbReference type="SUPFAM" id="SSF52540">
    <property type="entry name" value="P-loop containing nucleoside triphosphate hydrolases"/>
    <property type="match status" value="1"/>
</dbReference>
<dbReference type="InterPro" id="IPR002110">
    <property type="entry name" value="Ankyrin_rpt"/>
</dbReference>
<dbReference type="Pfam" id="PF24883">
    <property type="entry name" value="NPHP3_N"/>
    <property type="match status" value="1"/>
</dbReference>
<keyword evidence="1" id="KW-0677">Repeat</keyword>
<gene>
    <name evidence="5" type="ORF">B0F90DRAFT_1821221</name>
</gene>
<dbReference type="InterPro" id="IPR056884">
    <property type="entry name" value="NPHP3-like_N"/>
</dbReference>
<dbReference type="Gene3D" id="1.25.40.20">
    <property type="entry name" value="Ankyrin repeat-containing domain"/>
    <property type="match status" value="2"/>
</dbReference>
<proteinExistence type="predicted"/>
<organism evidence="5 6">
    <name type="scientific">Multifurca ochricompacta</name>
    <dbReference type="NCBI Taxonomy" id="376703"/>
    <lineage>
        <taxon>Eukaryota</taxon>
        <taxon>Fungi</taxon>
        <taxon>Dikarya</taxon>
        <taxon>Basidiomycota</taxon>
        <taxon>Agaricomycotina</taxon>
        <taxon>Agaricomycetes</taxon>
        <taxon>Russulales</taxon>
        <taxon>Russulaceae</taxon>
        <taxon>Multifurca</taxon>
    </lineage>
</organism>
<reference evidence="5" key="1">
    <citation type="journal article" date="2022" name="New Phytol.">
        <title>Evolutionary transition to the ectomycorrhizal habit in the genomes of a hyperdiverse lineage of mushroom-forming fungi.</title>
        <authorList>
            <person name="Looney B."/>
            <person name="Miyauchi S."/>
            <person name="Morin E."/>
            <person name="Drula E."/>
            <person name="Courty P.E."/>
            <person name="Kohler A."/>
            <person name="Kuo A."/>
            <person name="LaButti K."/>
            <person name="Pangilinan J."/>
            <person name="Lipzen A."/>
            <person name="Riley R."/>
            <person name="Andreopoulos W."/>
            <person name="He G."/>
            <person name="Johnson J."/>
            <person name="Nolan M."/>
            <person name="Tritt A."/>
            <person name="Barry K.W."/>
            <person name="Grigoriev I.V."/>
            <person name="Nagy L.G."/>
            <person name="Hibbett D."/>
            <person name="Henrissat B."/>
            <person name="Matheny P.B."/>
            <person name="Labbe J."/>
            <person name="Martin F.M."/>
        </authorList>
    </citation>
    <scope>NUCLEOTIDE SEQUENCE</scope>
    <source>
        <strain evidence="5">BPL690</strain>
    </source>
</reference>
<dbReference type="Proteomes" id="UP001203297">
    <property type="component" value="Unassembled WGS sequence"/>
</dbReference>